<evidence type="ECO:0000256" key="1">
    <source>
        <dbReference type="ARBA" id="ARBA00000385"/>
    </source>
</evidence>
<dbReference type="InterPro" id="IPR020103">
    <property type="entry name" value="PsdUridine_synth_cat_dom_sf"/>
</dbReference>
<reference evidence="7 8" key="1">
    <citation type="submission" date="2019-02" db="EMBL/GenBank/DDBJ databases">
        <title>Deep-cultivation of Planctomycetes and their phenomic and genomic characterization uncovers novel biology.</title>
        <authorList>
            <person name="Wiegand S."/>
            <person name="Jogler M."/>
            <person name="Boedeker C."/>
            <person name="Pinto D."/>
            <person name="Vollmers J."/>
            <person name="Rivas-Marin E."/>
            <person name="Kohn T."/>
            <person name="Peeters S.H."/>
            <person name="Heuer A."/>
            <person name="Rast P."/>
            <person name="Oberbeckmann S."/>
            <person name="Bunk B."/>
            <person name="Jeske O."/>
            <person name="Meyerdierks A."/>
            <person name="Storesund J.E."/>
            <person name="Kallscheuer N."/>
            <person name="Luecker S."/>
            <person name="Lage O.M."/>
            <person name="Pohl T."/>
            <person name="Merkel B.J."/>
            <person name="Hornburger P."/>
            <person name="Mueller R.-W."/>
            <person name="Bruemmer F."/>
            <person name="Labrenz M."/>
            <person name="Spormann A.M."/>
            <person name="Op den Camp H."/>
            <person name="Overmann J."/>
            <person name="Amann R."/>
            <person name="Jetten M.S.M."/>
            <person name="Mascher T."/>
            <person name="Medema M.H."/>
            <person name="Devos D.P."/>
            <person name="Kaster A.-K."/>
            <person name="Ovreas L."/>
            <person name="Rohde M."/>
            <person name="Galperin M.Y."/>
            <person name="Jogler C."/>
        </authorList>
    </citation>
    <scope>NUCLEOTIDE SEQUENCE [LARGE SCALE GENOMIC DNA]</scope>
    <source>
        <strain evidence="7 8">TBK1r</strain>
    </source>
</reference>
<feature type="domain" description="Pseudouridine synthase II N-terminal" evidence="6">
    <location>
        <begin position="47"/>
        <end position="189"/>
    </location>
</feature>
<keyword evidence="3 5" id="KW-0819">tRNA processing</keyword>
<dbReference type="SUPFAM" id="SSF55120">
    <property type="entry name" value="Pseudouridine synthase"/>
    <property type="match status" value="1"/>
</dbReference>
<dbReference type="EMBL" id="CP036432">
    <property type="protein sequence ID" value="QDV84331.1"/>
    <property type="molecule type" value="Genomic_DNA"/>
</dbReference>
<gene>
    <name evidence="5 7" type="primary">truB</name>
    <name evidence="7" type="ORF">TBK1r_32760</name>
</gene>
<accession>A0ABX5XUJ7</accession>
<evidence type="ECO:0000256" key="3">
    <source>
        <dbReference type="ARBA" id="ARBA00022694"/>
    </source>
</evidence>
<proteinExistence type="inferred from homology"/>
<evidence type="ECO:0000256" key="2">
    <source>
        <dbReference type="ARBA" id="ARBA00005642"/>
    </source>
</evidence>
<evidence type="ECO:0000256" key="5">
    <source>
        <dbReference type="HAMAP-Rule" id="MF_01080"/>
    </source>
</evidence>
<keyword evidence="8" id="KW-1185">Reference proteome</keyword>
<name>A0ABX5XUJ7_9BACT</name>
<comment type="catalytic activity">
    <reaction evidence="1 5">
        <text>uridine(55) in tRNA = pseudouridine(55) in tRNA</text>
        <dbReference type="Rhea" id="RHEA:42532"/>
        <dbReference type="Rhea" id="RHEA-COMP:10101"/>
        <dbReference type="Rhea" id="RHEA-COMP:10102"/>
        <dbReference type="ChEBI" id="CHEBI:65314"/>
        <dbReference type="ChEBI" id="CHEBI:65315"/>
        <dbReference type="EC" id="5.4.99.25"/>
    </reaction>
</comment>
<evidence type="ECO:0000313" key="7">
    <source>
        <dbReference type="EMBL" id="QDV84331.1"/>
    </source>
</evidence>
<dbReference type="CDD" id="cd02573">
    <property type="entry name" value="PseudoU_synth_EcTruB"/>
    <property type="match status" value="1"/>
</dbReference>
<dbReference type="Pfam" id="PF01509">
    <property type="entry name" value="TruB_N"/>
    <property type="match status" value="1"/>
</dbReference>
<evidence type="ECO:0000256" key="4">
    <source>
        <dbReference type="ARBA" id="ARBA00023235"/>
    </source>
</evidence>
<comment type="similarity">
    <text evidence="2 5">Belongs to the pseudouridine synthase TruB family. Type 1 subfamily.</text>
</comment>
<feature type="active site" description="Nucleophile" evidence="5">
    <location>
        <position position="56"/>
    </location>
</feature>
<evidence type="ECO:0000313" key="8">
    <source>
        <dbReference type="Proteomes" id="UP000318081"/>
    </source>
</evidence>
<dbReference type="NCBIfam" id="TIGR00431">
    <property type="entry name" value="TruB"/>
    <property type="match status" value="1"/>
</dbReference>
<evidence type="ECO:0000259" key="6">
    <source>
        <dbReference type="Pfam" id="PF01509"/>
    </source>
</evidence>
<dbReference type="PANTHER" id="PTHR13767">
    <property type="entry name" value="TRNA-PSEUDOURIDINE SYNTHASE"/>
    <property type="match status" value="1"/>
</dbReference>
<dbReference type="Gene3D" id="3.30.2350.10">
    <property type="entry name" value="Pseudouridine synthase"/>
    <property type="match status" value="1"/>
</dbReference>
<dbReference type="EC" id="5.4.99.25" evidence="5"/>
<protein>
    <recommendedName>
        <fullName evidence="5">tRNA pseudouridine synthase B</fullName>
        <ecNumber evidence="5">5.4.99.25</ecNumber>
    </recommendedName>
    <alternativeName>
        <fullName evidence="5">tRNA pseudouridine(55) synthase</fullName>
        <shortName evidence="5">Psi55 synthase</shortName>
    </alternativeName>
    <alternativeName>
        <fullName evidence="5">tRNA pseudouridylate synthase</fullName>
    </alternativeName>
    <alternativeName>
        <fullName evidence="5">tRNA-uridine isomerase</fullName>
    </alternativeName>
</protein>
<sequence length="312" mass="33903">MDNPPPRGLHPVYQGNMFGFLNCDKPIGFSSRDLVNIVQGRLRGRKVKVGHCGTLDPLASGVLVVGVGPAARLTPFVHEASKSYRATFRLAAESPTGDMEFEPTLYPDHPIPSAHELASACRSLTGRIEQIPPAYSAIKVDGKRAYAMAREGQDVVMPARKVHIESIKILSYRYPDLQLQITCGTGTYIRTLGMDVAKAVGTVAVMTSLVRTRVGEFSISNSISETQLRENEIESLLLPAAIGVSHLPRLIVNPDECKRLANGLCLGTRQPDTPRGAEGDPEHVAAITPDGHLKAILVQKHSSWCPKRVFPD</sequence>
<comment type="function">
    <text evidence="5">Responsible for synthesis of pseudouridine from uracil-55 in the psi GC loop of transfer RNAs.</text>
</comment>
<dbReference type="HAMAP" id="MF_01080">
    <property type="entry name" value="TruB_bact"/>
    <property type="match status" value="1"/>
</dbReference>
<organism evidence="7 8">
    <name type="scientific">Stieleria magnilauensis</name>
    <dbReference type="NCBI Taxonomy" id="2527963"/>
    <lineage>
        <taxon>Bacteria</taxon>
        <taxon>Pseudomonadati</taxon>
        <taxon>Planctomycetota</taxon>
        <taxon>Planctomycetia</taxon>
        <taxon>Pirellulales</taxon>
        <taxon>Pirellulaceae</taxon>
        <taxon>Stieleria</taxon>
    </lineage>
</organism>
<keyword evidence="4 5" id="KW-0413">Isomerase</keyword>
<dbReference type="Proteomes" id="UP000318081">
    <property type="component" value="Chromosome"/>
</dbReference>
<dbReference type="InterPro" id="IPR014780">
    <property type="entry name" value="tRNA_psdUridine_synth_TruB"/>
</dbReference>
<dbReference type="InterPro" id="IPR002501">
    <property type="entry name" value="PsdUridine_synth_N"/>
</dbReference>
<dbReference type="PANTHER" id="PTHR13767:SF2">
    <property type="entry name" value="PSEUDOURIDYLATE SYNTHASE TRUB1"/>
    <property type="match status" value="1"/>
</dbReference>
<dbReference type="GO" id="GO:0160148">
    <property type="term" value="F:tRNA pseudouridine(55) synthase activity"/>
    <property type="evidence" value="ECO:0007669"/>
    <property type="project" value="UniProtKB-EC"/>
</dbReference>